<proteinExistence type="predicted"/>
<dbReference type="PANTHER" id="PTHR41709">
    <property type="entry name" value="KAIB-LIKE PROTEIN 1"/>
    <property type="match status" value="1"/>
</dbReference>
<protein>
    <submittedName>
        <fullName evidence="2">KaiB 1</fullName>
    </submittedName>
</protein>
<gene>
    <name evidence="2" type="ORF">GCM10011378_26320</name>
</gene>
<dbReference type="SUPFAM" id="SSF52833">
    <property type="entry name" value="Thioredoxin-like"/>
    <property type="match status" value="1"/>
</dbReference>
<organism evidence="2 3">
    <name type="scientific">Hymenobacter glacieicola</name>
    <dbReference type="NCBI Taxonomy" id="1562124"/>
    <lineage>
        <taxon>Bacteria</taxon>
        <taxon>Pseudomonadati</taxon>
        <taxon>Bacteroidota</taxon>
        <taxon>Cytophagia</taxon>
        <taxon>Cytophagales</taxon>
        <taxon>Hymenobacteraceae</taxon>
        <taxon>Hymenobacter</taxon>
    </lineage>
</organism>
<dbReference type="CDD" id="cd02978">
    <property type="entry name" value="KaiB_like"/>
    <property type="match status" value="1"/>
</dbReference>
<dbReference type="Proteomes" id="UP000601361">
    <property type="component" value="Unassembled WGS sequence"/>
</dbReference>
<dbReference type="InterPro" id="IPR011649">
    <property type="entry name" value="KaiB_domain"/>
</dbReference>
<comment type="caution">
    <text evidence="2">The sequence shown here is derived from an EMBL/GenBank/DDBJ whole genome shotgun (WGS) entry which is preliminary data.</text>
</comment>
<accession>A0ABQ1X102</accession>
<evidence type="ECO:0000313" key="2">
    <source>
        <dbReference type="EMBL" id="GGG48895.1"/>
    </source>
</evidence>
<dbReference type="Gene3D" id="3.40.30.10">
    <property type="entry name" value="Glutaredoxin"/>
    <property type="match status" value="1"/>
</dbReference>
<dbReference type="Pfam" id="PF07689">
    <property type="entry name" value="KaiB"/>
    <property type="match status" value="1"/>
</dbReference>
<dbReference type="SMART" id="SM01248">
    <property type="entry name" value="KaiB"/>
    <property type="match status" value="1"/>
</dbReference>
<feature type="domain" description="KaiB" evidence="1">
    <location>
        <begin position="22"/>
        <end position="103"/>
    </location>
</feature>
<reference evidence="3" key="1">
    <citation type="journal article" date="2019" name="Int. J. Syst. Evol. Microbiol.">
        <title>The Global Catalogue of Microorganisms (GCM) 10K type strain sequencing project: providing services to taxonomists for standard genome sequencing and annotation.</title>
        <authorList>
            <consortium name="The Broad Institute Genomics Platform"/>
            <consortium name="The Broad Institute Genome Sequencing Center for Infectious Disease"/>
            <person name="Wu L."/>
            <person name="Ma J."/>
        </authorList>
    </citation>
    <scope>NUCLEOTIDE SEQUENCE [LARGE SCALE GENOMIC DNA]</scope>
    <source>
        <strain evidence="3">CGMCC 1.12990</strain>
    </source>
</reference>
<evidence type="ECO:0000259" key="1">
    <source>
        <dbReference type="SMART" id="SM01248"/>
    </source>
</evidence>
<sequence length="104" mass="11436">MVPFSASTGQDLPFIELEYELHLFVVGSTAKSLRALANIQRICGQYLSGRHTLDVVDLNVHPERAGQEGLLGIPCLVKKRPGLVRQLVGDLSDQERVLKALSIE</sequence>
<dbReference type="InterPro" id="IPR036249">
    <property type="entry name" value="Thioredoxin-like_sf"/>
</dbReference>
<dbReference type="InterPro" id="IPR039022">
    <property type="entry name" value="KaiB-like"/>
</dbReference>
<evidence type="ECO:0000313" key="3">
    <source>
        <dbReference type="Proteomes" id="UP000601361"/>
    </source>
</evidence>
<dbReference type="RefSeq" id="WP_188558314.1">
    <property type="nucleotide sequence ID" value="NZ_BMGS01000006.1"/>
</dbReference>
<keyword evidence="3" id="KW-1185">Reference proteome</keyword>
<dbReference type="EMBL" id="BMGS01000006">
    <property type="protein sequence ID" value="GGG48895.1"/>
    <property type="molecule type" value="Genomic_DNA"/>
</dbReference>
<dbReference type="PANTHER" id="PTHR41709:SF2">
    <property type="entry name" value="CIRCADIAN CLOCK PROTEIN KAIB2"/>
    <property type="match status" value="1"/>
</dbReference>
<name>A0ABQ1X102_9BACT</name>